<dbReference type="EMBL" id="CP095073">
    <property type="protein sequence ID" value="UOQ45155.1"/>
    <property type="molecule type" value="Genomic_DNA"/>
</dbReference>
<evidence type="ECO:0000259" key="2">
    <source>
        <dbReference type="Pfam" id="PF13427"/>
    </source>
</evidence>
<reference evidence="3 4" key="1">
    <citation type="submission" date="2022-04" db="EMBL/GenBank/DDBJ databases">
        <title>Halobacillus sp. isolated from saltern.</title>
        <authorList>
            <person name="Won M."/>
            <person name="Lee C.-M."/>
            <person name="Woen H.-Y."/>
            <person name="Kwon S.-W."/>
        </authorList>
    </citation>
    <scope>NUCLEOTIDE SEQUENCE [LARGE SCALE GENOMIC DNA]</scope>
    <source>
        <strain evidence="3 4">SSBR10-3</strain>
    </source>
</reference>
<dbReference type="InterPro" id="IPR025184">
    <property type="entry name" value="AadA_C"/>
</dbReference>
<organism evidence="3 4">
    <name type="scientific">Halobacillus salinarum</name>
    <dbReference type="NCBI Taxonomy" id="2932257"/>
    <lineage>
        <taxon>Bacteria</taxon>
        <taxon>Bacillati</taxon>
        <taxon>Bacillota</taxon>
        <taxon>Bacilli</taxon>
        <taxon>Bacillales</taxon>
        <taxon>Bacillaceae</taxon>
        <taxon>Halobacillus</taxon>
    </lineage>
</organism>
<sequence length="223" mass="25711">MNGFTLGKSDVDILVIVKEGLTEFQQRMVIEKAVSFEAKYPEYPLEFSVLLEEDSLHPVHPVYFDLHYSEYHKHQYLRDEHYFCRGGCDEDLAAHLMVTRRRGKCLYGKPVRLVIGEPDKKDFVQSICFDIDDASEKILEAPVYYVLNLCRTAAYLKEGKILSKKEGGEWGLANLPHHYYDLLGQCLQAYLNPDSNPTFNRRLLKGFASAMHSTIEDLKLPLF</sequence>
<evidence type="ECO:0000313" key="3">
    <source>
        <dbReference type="EMBL" id="UOQ45155.1"/>
    </source>
</evidence>
<evidence type="ECO:0000256" key="1">
    <source>
        <dbReference type="ARBA" id="ARBA00022679"/>
    </source>
</evidence>
<dbReference type="Pfam" id="PF13427">
    <property type="entry name" value="AadA_C"/>
    <property type="match status" value="1"/>
</dbReference>
<protein>
    <submittedName>
        <fullName evidence="3">DUF4111 domain-containing protein</fullName>
    </submittedName>
</protein>
<keyword evidence="1" id="KW-0808">Transferase</keyword>
<gene>
    <name evidence="3" type="ORF">MUN89_04150</name>
</gene>
<proteinExistence type="predicted"/>
<evidence type="ECO:0000313" key="4">
    <source>
        <dbReference type="Proteomes" id="UP000831787"/>
    </source>
</evidence>
<dbReference type="Proteomes" id="UP000831787">
    <property type="component" value="Chromosome"/>
</dbReference>
<keyword evidence="4" id="KW-1185">Reference proteome</keyword>
<accession>A0ABY4EMD2</accession>
<feature type="domain" description="Adenylyltransferase AadA C-terminal" evidence="2">
    <location>
        <begin position="119"/>
        <end position="212"/>
    </location>
</feature>
<name>A0ABY4EMD2_9BACI</name>